<dbReference type="SMART" id="SM00409">
    <property type="entry name" value="IG"/>
    <property type="match status" value="9"/>
</dbReference>
<comment type="subcellular location">
    <subcellularLocation>
        <location evidence="4">Secreted</location>
    </subcellularLocation>
</comment>
<dbReference type="Pfam" id="PF13927">
    <property type="entry name" value="Ig_3"/>
    <property type="match status" value="3"/>
</dbReference>
<dbReference type="PROSITE" id="PS50835">
    <property type="entry name" value="IG_LIKE"/>
    <property type="match status" value="7"/>
</dbReference>
<dbReference type="GO" id="GO:0005576">
    <property type="term" value="C:extracellular region"/>
    <property type="evidence" value="ECO:0007669"/>
    <property type="project" value="UniProtKB-SubCell"/>
</dbReference>
<dbReference type="SUPFAM" id="SSF48726">
    <property type="entry name" value="Immunoglobulin"/>
    <property type="match status" value="7"/>
</dbReference>
<keyword evidence="4" id="KW-0119">Carbohydrate metabolism</keyword>
<dbReference type="KEGG" id="vbh:CMV30_06945"/>
<dbReference type="GO" id="GO:0000272">
    <property type="term" value="P:polysaccharide catabolic process"/>
    <property type="evidence" value="ECO:0007669"/>
    <property type="project" value="UniProtKB-KW"/>
</dbReference>
<dbReference type="InterPro" id="IPR011050">
    <property type="entry name" value="Pectin_lyase_fold/virulence"/>
</dbReference>
<evidence type="ECO:0000313" key="6">
    <source>
        <dbReference type="EMBL" id="ATC63710.1"/>
    </source>
</evidence>
<dbReference type="InterPro" id="IPR012334">
    <property type="entry name" value="Pectin_lyas_fold"/>
</dbReference>
<feature type="domain" description="Ig-like" evidence="5">
    <location>
        <begin position="1220"/>
        <end position="1317"/>
    </location>
</feature>
<dbReference type="GO" id="GO:0030570">
    <property type="term" value="F:pectate lyase activity"/>
    <property type="evidence" value="ECO:0007669"/>
    <property type="project" value="InterPro"/>
</dbReference>
<organism evidence="6 7">
    <name type="scientific">Nibricoccus aquaticus</name>
    <dbReference type="NCBI Taxonomy" id="2576891"/>
    <lineage>
        <taxon>Bacteria</taxon>
        <taxon>Pseudomonadati</taxon>
        <taxon>Verrucomicrobiota</taxon>
        <taxon>Opitutia</taxon>
        <taxon>Opitutales</taxon>
        <taxon>Opitutaceae</taxon>
        <taxon>Nibricoccus</taxon>
    </lineage>
</organism>
<evidence type="ECO:0000256" key="3">
    <source>
        <dbReference type="ARBA" id="ARBA00023239"/>
    </source>
</evidence>
<feature type="domain" description="Ig-like" evidence="5">
    <location>
        <begin position="340"/>
        <end position="431"/>
    </location>
</feature>
<dbReference type="InterPro" id="IPR000070">
    <property type="entry name" value="Pectinesterase_cat"/>
</dbReference>
<keyword evidence="2" id="KW-0063">Aspartyl esterase</keyword>
<dbReference type="GO" id="GO:0030599">
    <property type="term" value="F:pectinesterase activity"/>
    <property type="evidence" value="ECO:0007669"/>
    <property type="project" value="InterPro"/>
</dbReference>
<dbReference type="InterPro" id="IPR013783">
    <property type="entry name" value="Ig-like_fold"/>
</dbReference>
<dbReference type="SMART" id="SM00656">
    <property type="entry name" value="Amb_all"/>
    <property type="match status" value="2"/>
</dbReference>
<dbReference type="SMART" id="SM00710">
    <property type="entry name" value="PbH1"/>
    <property type="match status" value="4"/>
</dbReference>
<keyword evidence="1" id="KW-0378">Hydrolase</keyword>
<comment type="similarity">
    <text evidence="4">Belongs to the polysaccharide lyase 1 family.</text>
</comment>
<evidence type="ECO:0000259" key="5">
    <source>
        <dbReference type="PROSITE" id="PS50835"/>
    </source>
</evidence>
<dbReference type="InterPro" id="IPR006626">
    <property type="entry name" value="PbH1"/>
</dbReference>
<dbReference type="InterPro" id="IPR007110">
    <property type="entry name" value="Ig-like_dom"/>
</dbReference>
<dbReference type="SMART" id="SM00408">
    <property type="entry name" value="IGc2"/>
    <property type="match status" value="6"/>
</dbReference>
<proteinExistence type="inferred from homology"/>
<dbReference type="EMBL" id="CP023344">
    <property type="protein sequence ID" value="ATC63710.1"/>
    <property type="molecule type" value="Genomic_DNA"/>
</dbReference>
<name>A0A290Q940_9BACT</name>
<protein>
    <recommendedName>
        <fullName evidence="5">Ig-like domain-containing protein</fullName>
    </recommendedName>
</protein>
<dbReference type="InterPro" id="IPR003598">
    <property type="entry name" value="Ig_sub2"/>
</dbReference>
<dbReference type="SUPFAM" id="SSF51126">
    <property type="entry name" value="Pectin lyase-like"/>
    <property type="match status" value="3"/>
</dbReference>
<reference evidence="6 7" key="1">
    <citation type="submission" date="2017-09" db="EMBL/GenBank/DDBJ databases">
        <title>Complete genome sequence of Verrucomicrobial strain HZ-65, isolated from freshwater.</title>
        <authorList>
            <person name="Choi A."/>
        </authorList>
    </citation>
    <scope>NUCLEOTIDE SEQUENCE [LARGE SCALE GENOMIC DNA]</scope>
    <source>
        <strain evidence="6 7">HZ-65</strain>
    </source>
</reference>
<dbReference type="PANTHER" id="PTHR31683:SF18">
    <property type="entry name" value="PECTATE LYASE 21-RELATED"/>
    <property type="match status" value="1"/>
</dbReference>
<evidence type="ECO:0000313" key="7">
    <source>
        <dbReference type="Proteomes" id="UP000217265"/>
    </source>
</evidence>
<feature type="domain" description="Ig-like" evidence="5">
    <location>
        <begin position="1708"/>
        <end position="1792"/>
    </location>
</feature>
<dbReference type="InterPro" id="IPR013098">
    <property type="entry name" value="Ig_I-set"/>
</dbReference>
<feature type="domain" description="Ig-like" evidence="5">
    <location>
        <begin position="439"/>
        <end position="524"/>
    </location>
</feature>
<accession>A0A290Q940</accession>
<feature type="domain" description="Ig-like" evidence="5">
    <location>
        <begin position="1135"/>
        <end position="1213"/>
    </location>
</feature>
<dbReference type="Pfam" id="PF00544">
    <property type="entry name" value="Pectate_lyase_4"/>
    <property type="match status" value="2"/>
</dbReference>
<dbReference type="InterPro" id="IPR045032">
    <property type="entry name" value="PEL"/>
</dbReference>
<keyword evidence="4" id="KW-0624">Polysaccharide degradation</keyword>
<dbReference type="InterPro" id="IPR003599">
    <property type="entry name" value="Ig_sub"/>
</dbReference>
<dbReference type="Pfam" id="PF01095">
    <property type="entry name" value="Pectinesterase"/>
    <property type="match status" value="1"/>
</dbReference>
<evidence type="ECO:0000256" key="1">
    <source>
        <dbReference type="ARBA" id="ARBA00022801"/>
    </source>
</evidence>
<dbReference type="InterPro" id="IPR036179">
    <property type="entry name" value="Ig-like_dom_sf"/>
</dbReference>
<dbReference type="InterPro" id="IPR002022">
    <property type="entry name" value="Pec_lyase"/>
</dbReference>
<gene>
    <name evidence="6" type="ORF">CMV30_06945</name>
</gene>
<dbReference type="Proteomes" id="UP000217265">
    <property type="component" value="Chromosome"/>
</dbReference>
<keyword evidence="7" id="KW-1185">Reference proteome</keyword>
<keyword evidence="4" id="KW-0964">Secreted</keyword>
<evidence type="ECO:0000256" key="2">
    <source>
        <dbReference type="ARBA" id="ARBA00023085"/>
    </source>
</evidence>
<evidence type="ECO:0000256" key="4">
    <source>
        <dbReference type="RuleBase" id="RU361173"/>
    </source>
</evidence>
<dbReference type="Gene3D" id="2.60.40.10">
    <property type="entry name" value="Immunoglobulins"/>
    <property type="match status" value="9"/>
</dbReference>
<keyword evidence="3 4" id="KW-0456">Lyase</keyword>
<dbReference type="Pfam" id="PF07679">
    <property type="entry name" value="I-set"/>
    <property type="match status" value="4"/>
</dbReference>
<dbReference type="OrthoDB" id="195152at2"/>
<sequence length="2357" mass="242064">MSARGHLRTEFFFRPSRTCSGPAATPPIRATFPPALRFHPRFDFMNPRPVFSFRPLCRALAWATAGIAAASSAFAQNPAVFVNLSTTQASTAGVTPTSAATFTIAAPGSGWIYGAAAPYAGETWNNILSPHANDQIKPQSLGLTQGAVVALITANNIALTQPDGSASGVTLTASAILDDAATATNTREVPRLVNVASATPSGLMGTCWRIFEGGNRIGFVFSGLPVNAHYVVYGYASTNAVNQGARFTLVDGNAVGAKWFETNPAANATPSIFVLNAGALSPSTPAPLEVASNAAGGANANTTWSVLHAKVDSAGKIEIRASRNANNNGFPNGLQLIPYPKATITTQPSANASGTVGDGVTLNVAASGFNASDVVTYQWRKGGVAINAVSNPSAATASLTLSNLQNGDAGNYDVVVTNYGGDAISSATVLTVTSGAVAPSILTQPVARTALTGGNASFSVSANGTSPLTYTWQKSTTGATTGFADIPASNSATLALTGVTVADAGFYRVRVQNSVTTVTSDAVSLIVAPVITAQPSGAVVAVGSTATLTVGVDAGVGAPEATTYVWKRDGVVVTNGSGISGATSAALQVTGFSAAQSGYYALTASNSAGSVTSSIVYAGVPSTQVATFAPGNNATGIAIDQQLRLVFPSAPKLGRSGQFRVHDASNDAVVTTVDLSEFVSFTLFSATIVNSKIQTLQGKQMYYLPAAIYGNEVWITLPAAQRLAYGKTYYVTMDAGFLLDSSNASVPAITSATAWRFSTKASGPATPTASTGPTEITVSAANTGDFATLQGAIDWVPQNNTLPRTIRVQPGLYRDTAYFAQNRHFVTLVGTGPSRTDAKIIYHYGNEVYGAGARGLGGLRIDTNDVTVRNLTFDNEVYLAVPSLAGGSNPGAPAFAGPVQTVASTGLRLVFDNVLMKGGQDTLYTISGIGYFKNCEIWGSVDFIYGDALAVFDSCDIVQIRDTGGPICAPSTPYAQPYGEVFLNCRFPRALVANGYPYNVNAGSTTFCRPWRQDGHVAIINSQLDTHITTKGWGEWDGRENTMRAREYGNTLIAGGPAPTAAQRLAAGGYWVNTFDPDYTSSSMSPTDALLAAPNGIINRQPVTVNPADYTLAAIFGHPYFALNGWLPTAPNVAPVFSTHPTAQTINTGASVTFTAAASGSPTYQWKKDGTDIPGAVAAAYTVSNATTGSAGSYTVVATNGAGSATSNAAVLTVNVVAGPAITAQPSAQTVTVGTAVNFTVAATGTGTLTYQWQKEIGGVFTNVPYLFAENDPAIVTDLSGIATATLSFVHAQVINAGNYRVLVTDSNGTTASNTVAFIVNAAPVGALTFDGFAASVTGGGSLTPVVVTTAAELRSAAESTSAAVITVSGVIDLGTNGRINVKSNKTIRGADTGATIIGSLAVSGVTNVIVANLNVTARTGGRASNDGLTVGSGSTNVLITKCTFFDCTDGNLDVTNGSDNVTVSWCKFYYTRNTTHNFSNLIGSSDTDVATSPYRTTWHHNWWGPGCKQRMLACRFGGAHMFNNYWSCTGNDYCSTSRNIAQMLSEYNVYSSVKDPLAKEGSATLKTIGNVFTNCTGLQATSNDTVFTPPYAYRVDRTADIQTLVTAGAGNSGTAAHAAESLAITGATSVATGGSITLTASGYVSYQWRFNNEAIAGATSATHTIASAQSANAGVYTVVGGFSGRPDSVVSTPHALTVTTAPVAVPPSITTQPASQSAAIGAAASFTVVATGDAPLTYQWQTNSSGAFANISGAMSATLNITAAQWADAAGYRVIVTNGAGTATSSTVTLTVSQPGFAVTAPDGFANVATGGGSATPVTVTTAAALKTAAESTSPAVITVSGVINLSSSGGNIRVKSNKTIQGADANATIIGNINIGSGVENVILRGLNLTNPGTILGTDGRYTDGGDAVAIEGARNVFITHCTLFDCADGMIDTRLGADLVTISWCEFYYTAAQLDHRFTMISDGLLNRDPITDAVISAGAPLRITMHHNWWSDRCDQRMPSSTNGHIHLYNNYWNTPGNSYASVARDMAQFFAEHNTYENVNSPLAKSDNNALLANGLIRAIGNRYVNITGTVVDPGTDAVFVPAYSYKLQPVTSTAGLDVKTLVLAHAGNIAGLNSVSPAALTATITSPRDSLPLPPGSGAGGVTTWQPSAGSFFSLTASFTGFTAASYQWRVNNFLITGATSATYEIPSMGQANTGTYTVAITLANGETVISAPRVTTLDPLIAPSITTQPANVTVTAGASASFSVVATGSPAPTYQWRKGGVSITGATSASYSIAATAAADAGQYTVVVTNDGGSVTSNAATLTVNAVPSTTPPSGGGGGGSPSLWFVSALALLAVARRGFSRRASRGAST</sequence>
<feature type="domain" description="Ig-like" evidence="5">
    <location>
        <begin position="2230"/>
        <end position="2310"/>
    </location>
</feature>
<dbReference type="CDD" id="cd00096">
    <property type="entry name" value="Ig"/>
    <property type="match status" value="2"/>
</dbReference>
<dbReference type="Gene3D" id="2.160.20.10">
    <property type="entry name" value="Single-stranded right-handed beta-helix, Pectin lyase-like"/>
    <property type="match status" value="3"/>
</dbReference>
<dbReference type="GO" id="GO:0042545">
    <property type="term" value="P:cell wall modification"/>
    <property type="evidence" value="ECO:0007669"/>
    <property type="project" value="InterPro"/>
</dbReference>
<feature type="domain" description="Ig-like" evidence="5">
    <location>
        <begin position="529"/>
        <end position="618"/>
    </location>
</feature>
<dbReference type="PANTHER" id="PTHR31683">
    <property type="entry name" value="PECTATE LYASE 18-RELATED"/>
    <property type="match status" value="1"/>
</dbReference>